<dbReference type="EC" id="4.2.1.20" evidence="9"/>
<dbReference type="UniPathway" id="UPA00035">
    <property type="reaction ID" value="UER00044"/>
</dbReference>
<comment type="catalytic activity">
    <reaction evidence="8 9">
        <text>(1S,2R)-1-C-(indol-3-yl)glycerol 3-phosphate + L-serine = D-glyceraldehyde 3-phosphate + L-tryptophan + H2O</text>
        <dbReference type="Rhea" id="RHEA:10532"/>
        <dbReference type="ChEBI" id="CHEBI:15377"/>
        <dbReference type="ChEBI" id="CHEBI:33384"/>
        <dbReference type="ChEBI" id="CHEBI:57912"/>
        <dbReference type="ChEBI" id="CHEBI:58866"/>
        <dbReference type="ChEBI" id="CHEBI:59776"/>
        <dbReference type="EC" id="4.2.1.20"/>
    </reaction>
</comment>
<evidence type="ECO:0000256" key="7">
    <source>
        <dbReference type="ARBA" id="ARBA00023239"/>
    </source>
</evidence>
<dbReference type="PANTHER" id="PTHR43406:SF1">
    <property type="entry name" value="TRYPTOPHAN SYNTHASE ALPHA CHAIN, CHLOROPLASTIC"/>
    <property type="match status" value="1"/>
</dbReference>
<dbReference type="Proteomes" id="UP000233343">
    <property type="component" value="Unassembled WGS sequence"/>
</dbReference>
<keyword evidence="5 9" id="KW-0822">Tryptophan biosynthesis</keyword>
<evidence type="ECO:0000256" key="1">
    <source>
        <dbReference type="ARBA" id="ARBA00003365"/>
    </source>
</evidence>
<dbReference type="InterPro" id="IPR013785">
    <property type="entry name" value="Aldolase_TIM"/>
</dbReference>
<dbReference type="InterPro" id="IPR018204">
    <property type="entry name" value="Trp_synthase_alpha_AS"/>
</dbReference>
<dbReference type="EMBL" id="PISD01000008">
    <property type="protein sequence ID" value="PKG30352.1"/>
    <property type="molecule type" value="Genomic_DNA"/>
</dbReference>
<protein>
    <recommendedName>
        <fullName evidence="9">Tryptophan synthase alpha chain</fullName>
        <ecNumber evidence="9">4.2.1.20</ecNumber>
    </recommendedName>
</protein>
<keyword evidence="6 9" id="KW-0057">Aromatic amino acid biosynthesis</keyword>
<dbReference type="AlphaFoldDB" id="A0A2N0ZLH4"/>
<comment type="function">
    <text evidence="1 9">The alpha subunit is responsible for the aldol cleavage of indoleglycerol phosphate to indole and glyceraldehyde 3-phosphate.</text>
</comment>
<comment type="pathway">
    <text evidence="2 9">Amino-acid biosynthesis; L-tryptophan biosynthesis; L-tryptophan from chorismate: step 5/5.</text>
</comment>
<dbReference type="HAMAP" id="MF_00131">
    <property type="entry name" value="Trp_synth_alpha"/>
    <property type="match status" value="1"/>
</dbReference>
<feature type="active site" description="Proton acceptor" evidence="9">
    <location>
        <position position="49"/>
    </location>
</feature>
<organism evidence="11 12">
    <name type="scientific">Cytobacillus horneckiae</name>
    <dbReference type="NCBI Taxonomy" id="549687"/>
    <lineage>
        <taxon>Bacteria</taxon>
        <taxon>Bacillati</taxon>
        <taxon>Bacillota</taxon>
        <taxon>Bacilli</taxon>
        <taxon>Bacillales</taxon>
        <taxon>Bacillaceae</taxon>
        <taxon>Cytobacillus</taxon>
    </lineage>
</organism>
<dbReference type="InterPro" id="IPR011060">
    <property type="entry name" value="RibuloseP-bd_barrel"/>
</dbReference>
<evidence type="ECO:0000256" key="6">
    <source>
        <dbReference type="ARBA" id="ARBA00023141"/>
    </source>
</evidence>
<name>A0A2N0ZLH4_9BACI</name>
<evidence type="ECO:0000313" key="12">
    <source>
        <dbReference type="Proteomes" id="UP000233343"/>
    </source>
</evidence>
<comment type="caution">
    <text evidence="11">The sequence shown here is derived from an EMBL/GenBank/DDBJ whole genome shotgun (WGS) entry which is preliminary data.</text>
</comment>
<dbReference type="InterPro" id="IPR002028">
    <property type="entry name" value="Trp_synthase_suA"/>
</dbReference>
<comment type="subunit">
    <text evidence="3 9">Tetramer of two alpha and two beta chains.</text>
</comment>
<dbReference type="SUPFAM" id="SSF51366">
    <property type="entry name" value="Ribulose-phoshate binding barrel"/>
    <property type="match status" value="1"/>
</dbReference>
<evidence type="ECO:0000313" key="11">
    <source>
        <dbReference type="EMBL" id="PKG30352.1"/>
    </source>
</evidence>
<sequence>MNRIEKVFQNLQKNNQKAFVPYIMAGDGGIDSLKEKITFLEKAGATAIEIGIPFSDPVADGPVIQQAGIRALKEGTTLKDVVAAVAEIRPIVHIPLLFMTYTNPMMAYGFEQFIKDIEASGIDGLIVPDMPIEQEELIVPYLEEAHIELIRLVTLQSPLSRIEEIAKRGKGFVYAVTVNGITGARSSFKEELGAHLKKVKELSPIPVLAGFGISFPDQVEEMITYCDGVIVGSKMIELFDKGDLQSIVDLIDASKIRASQL</sequence>
<evidence type="ECO:0000256" key="2">
    <source>
        <dbReference type="ARBA" id="ARBA00004733"/>
    </source>
</evidence>
<dbReference type="NCBIfam" id="TIGR00262">
    <property type="entry name" value="trpA"/>
    <property type="match status" value="1"/>
</dbReference>
<gene>
    <name evidence="9" type="primary">trpA</name>
    <name evidence="11" type="ORF">CWS20_04990</name>
</gene>
<evidence type="ECO:0000256" key="8">
    <source>
        <dbReference type="ARBA" id="ARBA00049047"/>
    </source>
</evidence>
<dbReference type="RefSeq" id="WP_066199423.1">
    <property type="nucleotide sequence ID" value="NZ_JAFDQP010000002.1"/>
</dbReference>
<accession>A0A2N0ZLH4</accession>
<dbReference type="FunFam" id="3.20.20.70:FF:000037">
    <property type="entry name" value="Tryptophan synthase alpha chain"/>
    <property type="match status" value="1"/>
</dbReference>
<dbReference type="Gene3D" id="3.20.20.70">
    <property type="entry name" value="Aldolase class I"/>
    <property type="match status" value="1"/>
</dbReference>
<dbReference type="GO" id="GO:0004834">
    <property type="term" value="F:tryptophan synthase activity"/>
    <property type="evidence" value="ECO:0007669"/>
    <property type="project" value="UniProtKB-UniRule"/>
</dbReference>
<keyword evidence="12" id="KW-1185">Reference proteome</keyword>
<keyword evidence="7 9" id="KW-0456">Lyase</keyword>
<dbReference type="Pfam" id="PF00290">
    <property type="entry name" value="Trp_syntA"/>
    <property type="match status" value="1"/>
</dbReference>
<evidence type="ECO:0000256" key="3">
    <source>
        <dbReference type="ARBA" id="ARBA00011270"/>
    </source>
</evidence>
<evidence type="ECO:0000256" key="10">
    <source>
        <dbReference type="RuleBase" id="RU003662"/>
    </source>
</evidence>
<dbReference type="GO" id="GO:0005829">
    <property type="term" value="C:cytosol"/>
    <property type="evidence" value="ECO:0007669"/>
    <property type="project" value="TreeGrafter"/>
</dbReference>
<evidence type="ECO:0000256" key="4">
    <source>
        <dbReference type="ARBA" id="ARBA00022605"/>
    </source>
</evidence>
<dbReference type="PANTHER" id="PTHR43406">
    <property type="entry name" value="TRYPTOPHAN SYNTHASE, ALPHA CHAIN"/>
    <property type="match status" value="1"/>
</dbReference>
<keyword evidence="4 9" id="KW-0028">Amino-acid biosynthesis</keyword>
<comment type="similarity">
    <text evidence="9 10">Belongs to the TrpA family.</text>
</comment>
<dbReference type="CDD" id="cd04724">
    <property type="entry name" value="Tryptophan_synthase_alpha"/>
    <property type="match status" value="1"/>
</dbReference>
<proteinExistence type="inferred from homology"/>
<reference evidence="11 12" key="1">
    <citation type="journal article" date="2010" name="Int. J. Syst. Evol. Microbiol.">
        <title>Bacillus horneckiae sp. nov., isolated from a spacecraft-assembly clean room.</title>
        <authorList>
            <person name="Vaishampayan P."/>
            <person name="Probst A."/>
            <person name="Krishnamurthi S."/>
            <person name="Ghosh S."/>
            <person name="Osman S."/>
            <person name="McDowall A."/>
            <person name="Ruckmani A."/>
            <person name="Mayilraj S."/>
            <person name="Venkateswaran K."/>
        </authorList>
    </citation>
    <scope>NUCLEOTIDE SEQUENCE [LARGE SCALE GENOMIC DNA]</scope>
    <source>
        <strain evidence="12">1PO1SC</strain>
    </source>
</reference>
<evidence type="ECO:0000256" key="9">
    <source>
        <dbReference type="HAMAP-Rule" id="MF_00131"/>
    </source>
</evidence>
<evidence type="ECO:0000256" key="5">
    <source>
        <dbReference type="ARBA" id="ARBA00022822"/>
    </source>
</evidence>
<dbReference type="PROSITE" id="PS00167">
    <property type="entry name" value="TRP_SYNTHASE_ALPHA"/>
    <property type="match status" value="1"/>
</dbReference>
<feature type="active site" description="Proton acceptor" evidence="9">
    <location>
        <position position="60"/>
    </location>
</feature>